<reference evidence="1" key="1">
    <citation type="submission" date="2018-11" db="EMBL/GenBank/DDBJ databases">
        <authorList>
            <person name="Alioto T."/>
            <person name="Alioto T."/>
        </authorList>
    </citation>
    <scope>NUCLEOTIDE SEQUENCE</scope>
</reference>
<dbReference type="PANTHER" id="PTHR46263:SF1">
    <property type="entry name" value="ARMADILLO REPEAT-CONTAINING PROTEIN 7"/>
    <property type="match status" value="1"/>
</dbReference>
<dbReference type="InterPro" id="IPR011989">
    <property type="entry name" value="ARM-like"/>
</dbReference>
<dbReference type="SMART" id="SM00185">
    <property type="entry name" value="ARM"/>
    <property type="match status" value="2"/>
</dbReference>
<gene>
    <name evidence="1" type="ORF">MGAL_10B051053</name>
</gene>
<comment type="caution">
    <text evidence="1">The sequence shown here is derived from an EMBL/GenBank/DDBJ whole genome shotgun (WGS) entry which is preliminary data.</text>
</comment>
<dbReference type="Pfam" id="PF00514">
    <property type="entry name" value="Arm"/>
    <property type="match status" value="1"/>
</dbReference>
<dbReference type="AlphaFoldDB" id="A0A8B6FYU8"/>
<dbReference type="InterPro" id="IPR016024">
    <property type="entry name" value="ARM-type_fold"/>
</dbReference>
<dbReference type="Proteomes" id="UP000596742">
    <property type="component" value="Unassembled WGS sequence"/>
</dbReference>
<dbReference type="Gene3D" id="1.25.10.10">
    <property type="entry name" value="Leucine-rich Repeat Variant"/>
    <property type="match status" value="1"/>
</dbReference>
<evidence type="ECO:0000313" key="1">
    <source>
        <dbReference type="EMBL" id="VDI56013.1"/>
    </source>
</evidence>
<name>A0A8B6FYU8_MYTGA</name>
<proteinExistence type="predicted"/>
<dbReference type="InterPro" id="IPR000225">
    <property type="entry name" value="Armadillo"/>
</dbReference>
<dbReference type="OrthoDB" id="201709at2759"/>
<evidence type="ECO:0000313" key="2">
    <source>
        <dbReference type="Proteomes" id="UP000596742"/>
    </source>
</evidence>
<protein>
    <recommendedName>
        <fullName evidence="3">Armadillo repeat-containing protein 7</fullName>
    </recommendedName>
</protein>
<dbReference type="InterPro" id="IPR042462">
    <property type="entry name" value="ARMC7"/>
</dbReference>
<accession>A0A8B6FYU8</accession>
<sequence length="200" mass="22745">MYIYLQMFSTKEQLDKRTGPYGIGRLSYLQSLVTEYQDTNSLESKQQVLANLANFAYDPVNYDYFRTLNVLDLFLDAIEETDDQLVEFAVGGICNCCLDKENKEYILKNNGVQLVIKCLSSPNEETVLSAITTLMYLTTPNSKTEICSVPVVECMLRFSQASNKRIGNLAEVFLQDYCTKQQKSEALKIQAQFSNQENTT</sequence>
<keyword evidence="2" id="KW-1185">Reference proteome</keyword>
<dbReference type="EMBL" id="UYJE01007556">
    <property type="protein sequence ID" value="VDI56013.1"/>
    <property type="molecule type" value="Genomic_DNA"/>
</dbReference>
<evidence type="ECO:0008006" key="3">
    <source>
        <dbReference type="Google" id="ProtNLM"/>
    </source>
</evidence>
<dbReference type="PANTHER" id="PTHR46263">
    <property type="entry name" value="ARMADILLO REPEAT-CONTAINING PROTEIN 7"/>
    <property type="match status" value="1"/>
</dbReference>
<organism evidence="1 2">
    <name type="scientific">Mytilus galloprovincialis</name>
    <name type="common">Mediterranean mussel</name>
    <dbReference type="NCBI Taxonomy" id="29158"/>
    <lineage>
        <taxon>Eukaryota</taxon>
        <taxon>Metazoa</taxon>
        <taxon>Spiralia</taxon>
        <taxon>Lophotrochozoa</taxon>
        <taxon>Mollusca</taxon>
        <taxon>Bivalvia</taxon>
        <taxon>Autobranchia</taxon>
        <taxon>Pteriomorphia</taxon>
        <taxon>Mytilida</taxon>
        <taxon>Mytiloidea</taxon>
        <taxon>Mytilidae</taxon>
        <taxon>Mytilinae</taxon>
        <taxon>Mytilus</taxon>
    </lineage>
</organism>
<dbReference type="SUPFAM" id="SSF48371">
    <property type="entry name" value="ARM repeat"/>
    <property type="match status" value="1"/>
</dbReference>